<evidence type="ECO:0000313" key="2">
    <source>
        <dbReference type="EMBL" id="RNL84917.1"/>
    </source>
</evidence>
<evidence type="ECO:0000256" key="1">
    <source>
        <dbReference type="SAM" id="Phobius"/>
    </source>
</evidence>
<feature type="transmembrane region" description="Helical" evidence="1">
    <location>
        <begin position="70"/>
        <end position="90"/>
    </location>
</feature>
<proteinExistence type="predicted"/>
<keyword evidence="3" id="KW-1185">Reference proteome</keyword>
<sequence length="203" mass="24053">MDELELLKKDWKKKEASFPKLSYEDIYKMIWKRSSSNVKWIFIISMLELSFGLIFLFYTPSYMEEMNYVFIDVLLYMTYPVIIFFVYRFYMNYKKISATSSVKGLMDSILKARKTVKHYIIFNLAVISVSSISTSILAYVKGHGGWDVYKQNSQLSDHLILIFFVILVTVLIIGICLGIYLLLYGFLLRRLNRNYRELRQLEV</sequence>
<gene>
    <name evidence="2" type="ORF">ED312_13125</name>
</gene>
<feature type="transmembrane region" description="Helical" evidence="1">
    <location>
        <begin position="38"/>
        <end position="58"/>
    </location>
</feature>
<dbReference type="Proteomes" id="UP000267469">
    <property type="component" value="Unassembled WGS sequence"/>
</dbReference>
<feature type="transmembrane region" description="Helical" evidence="1">
    <location>
        <begin position="119"/>
        <end position="140"/>
    </location>
</feature>
<keyword evidence="1" id="KW-1133">Transmembrane helix</keyword>
<reference evidence="2 3" key="1">
    <citation type="submission" date="2018-10" db="EMBL/GenBank/DDBJ databases">
        <title>Sinomicrobium pectinilyticum sp. nov., a pectinase-producing bacterium isolated from alkaline and saline soil, and emended description of the genus Sinomicrobium.</title>
        <authorList>
            <person name="Cheng B."/>
            <person name="Li C."/>
            <person name="Lai Q."/>
            <person name="Du M."/>
            <person name="Shao Z."/>
            <person name="Xu P."/>
            <person name="Yang C."/>
        </authorList>
    </citation>
    <scope>NUCLEOTIDE SEQUENCE [LARGE SCALE GENOMIC DNA]</scope>
    <source>
        <strain evidence="2 3">5DNS001</strain>
    </source>
</reference>
<organism evidence="2 3">
    <name type="scientific">Sinomicrobium pectinilyticum</name>
    <dbReference type="NCBI Taxonomy" id="1084421"/>
    <lineage>
        <taxon>Bacteria</taxon>
        <taxon>Pseudomonadati</taxon>
        <taxon>Bacteroidota</taxon>
        <taxon>Flavobacteriia</taxon>
        <taxon>Flavobacteriales</taxon>
        <taxon>Flavobacteriaceae</taxon>
        <taxon>Sinomicrobium</taxon>
    </lineage>
</organism>
<keyword evidence="1" id="KW-0472">Membrane</keyword>
<dbReference type="AlphaFoldDB" id="A0A3N0EAM8"/>
<evidence type="ECO:0000313" key="3">
    <source>
        <dbReference type="Proteomes" id="UP000267469"/>
    </source>
</evidence>
<comment type="caution">
    <text evidence="2">The sequence shown here is derived from an EMBL/GenBank/DDBJ whole genome shotgun (WGS) entry which is preliminary data.</text>
</comment>
<dbReference type="EMBL" id="RJTM01000093">
    <property type="protein sequence ID" value="RNL84917.1"/>
    <property type="molecule type" value="Genomic_DNA"/>
</dbReference>
<dbReference type="OrthoDB" id="709028at2"/>
<accession>A0A3N0EAM8</accession>
<keyword evidence="1" id="KW-0812">Transmembrane</keyword>
<protein>
    <submittedName>
        <fullName evidence="2">Uncharacterized protein</fullName>
    </submittedName>
</protein>
<feature type="transmembrane region" description="Helical" evidence="1">
    <location>
        <begin position="160"/>
        <end position="187"/>
    </location>
</feature>
<dbReference type="RefSeq" id="WP_123216468.1">
    <property type="nucleotide sequence ID" value="NZ_RJTM01000093.1"/>
</dbReference>
<name>A0A3N0EAM8_SINP1</name>